<dbReference type="Proteomes" id="UP001143364">
    <property type="component" value="Unassembled WGS sequence"/>
</dbReference>
<dbReference type="CDD" id="cd12797">
    <property type="entry name" value="M23_peptidase"/>
    <property type="match status" value="1"/>
</dbReference>
<evidence type="ECO:0000256" key="3">
    <source>
        <dbReference type="SAM" id="SignalP"/>
    </source>
</evidence>
<dbReference type="InterPro" id="IPR016047">
    <property type="entry name" value="M23ase_b-sheet_dom"/>
</dbReference>
<sequence>MSVLSVRVPNMRNSVSCVRAKMLARVAVVALLSGGAAACSSDTGRFGEGPFSNPFNSASAEPAPSRARRAPEPAYTGAVQRVPTSRVERAPLGALPPAQAAPMRGFEGQQQPYRSSAVSEPATTGSLPPVHRPQTARVATSSNWTAEGGSTVTLAPGETVQTLSQRYGVPATAILQANNLPNASSVGAGSQVVIPVYSTAPSRVAAAAPSLPAPQAAAPRVAQAPAMSAPAAAGGSHTVQPGETLSSIGRTYGATRTDLAAANGISPDTMVRIGQKLVIPGRSAQQMAAIQRTQAQARAAEAPAATGAVGQPRMQFVQGPQGHGAQAAGQPAAAKPMQTAQALAQKPGAPALKPSVAAPSAPAFAAAPSKATSAPEPAEAAKPAALKVDPAPAASNGPNFRWPVRGRVVSNFGSKASGSTNDGINLAVPEGTEVKASDDGVVAYAGDQLKNFGNLVLIRHSNGWVTAYAHNSALNVKRGDTVRRGQIIAKSGSTGSVSSPQLHFEVRKGAQAVDPMDHLAGI</sequence>
<dbReference type="PANTHER" id="PTHR21666:SF263">
    <property type="entry name" value="MUREIN HYDROLASE ACTIVATOR NLPD"/>
    <property type="match status" value="1"/>
</dbReference>
<comment type="similarity">
    <text evidence="1">Belongs to the E.coli NlpD/Haemophilus LppB family.</text>
</comment>
<keyword evidence="3" id="KW-0732">Signal</keyword>
<dbReference type="Gene3D" id="3.10.350.10">
    <property type="entry name" value="LysM domain"/>
    <property type="match status" value="2"/>
</dbReference>
<evidence type="ECO:0000256" key="1">
    <source>
        <dbReference type="ARBA" id="ARBA00038420"/>
    </source>
</evidence>
<reference evidence="5" key="1">
    <citation type="journal article" date="2014" name="Int. J. Syst. Evol. Microbiol.">
        <title>Complete genome sequence of Corynebacterium casei LMG S-19264T (=DSM 44701T), isolated from a smear-ripened cheese.</title>
        <authorList>
            <consortium name="US DOE Joint Genome Institute (JGI-PGF)"/>
            <person name="Walter F."/>
            <person name="Albersmeier A."/>
            <person name="Kalinowski J."/>
            <person name="Ruckert C."/>
        </authorList>
    </citation>
    <scope>NUCLEOTIDE SEQUENCE</scope>
    <source>
        <strain evidence="5">VKM B-2555</strain>
    </source>
</reference>
<evidence type="ECO:0000313" key="5">
    <source>
        <dbReference type="EMBL" id="GLK75930.1"/>
    </source>
</evidence>
<dbReference type="EMBL" id="BSFK01000005">
    <property type="protein sequence ID" value="GLK75930.1"/>
    <property type="molecule type" value="Genomic_DNA"/>
</dbReference>
<keyword evidence="5" id="KW-0449">Lipoprotein</keyword>
<feature type="signal peptide" evidence="3">
    <location>
        <begin position="1"/>
        <end position="38"/>
    </location>
</feature>
<dbReference type="InterPro" id="IPR036779">
    <property type="entry name" value="LysM_dom_sf"/>
</dbReference>
<dbReference type="InterPro" id="IPR011055">
    <property type="entry name" value="Dup_hybrid_motif"/>
</dbReference>
<feature type="compositionally biased region" description="Polar residues" evidence="2">
    <location>
        <begin position="237"/>
        <end position="248"/>
    </location>
</feature>
<dbReference type="AlphaFoldDB" id="A0A9W6JE57"/>
<feature type="domain" description="LysM" evidence="4">
    <location>
        <begin position="235"/>
        <end position="279"/>
    </location>
</feature>
<dbReference type="PANTHER" id="PTHR21666">
    <property type="entry name" value="PEPTIDASE-RELATED"/>
    <property type="match status" value="1"/>
</dbReference>
<dbReference type="Pfam" id="PF01476">
    <property type="entry name" value="LysM"/>
    <property type="match status" value="2"/>
</dbReference>
<dbReference type="GO" id="GO:0004222">
    <property type="term" value="F:metalloendopeptidase activity"/>
    <property type="evidence" value="ECO:0007669"/>
    <property type="project" value="TreeGrafter"/>
</dbReference>
<keyword evidence="6" id="KW-1185">Reference proteome</keyword>
<dbReference type="InterPro" id="IPR050570">
    <property type="entry name" value="Cell_wall_metabolism_enzyme"/>
</dbReference>
<gene>
    <name evidence="5" type="ORF">GCM10008171_11840</name>
</gene>
<dbReference type="InterPro" id="IPR018392">
    <property type="entry name" value="LysM"/>
</dbReference>
<dbReference type="Pfam" id="PF01551">
    <property type="entry name" value="Peptidase_M23"/>
    <property type="match status" value="1"/>
</dbReference>
<proteinExistence type="inferred from homology"/>
<dbReference type="SMART" id="SM00257">
    <property type="entry name" value="LysM"/>
    <property type="match status" value="2"/>
</dbReference>
<dbReference type="CDD" id="cd00118">
    <property type="entry name" value="LysM"/>
    <property type="match status" value="2"/>
</dbReference>
<evidence type="ECO:0000259" key="4">
    <source>
        <dbReference type="PROSITE" id="PS51782"/>
    </source>
</evidence>
<dbReference type="SUPFAM" id="SSF51261">
    <property type="entry name" value="Duplicated hybrid motif"/>
    <property type="match status" value="1"/>
</dbReference>
<feature type="compositionally biased region" description="Low complexity" evidence="2">
    <location>
        <begin position="318"/>
        <end position="334"/>
    </location>
</feature>
<name>A0A9W6JE57_9HYPH</name>
<protein>
    <submittedName>
        <fullName evidence="5">Lipoprotein</fullName>
    </submittedName>
</protein>
<organism evidence="5 6">
    <name type="scientific">Methylopila jiangsuensis</name>
    <dbReference type="NCBI Taxonomy" id="586230"/>
    <lineage>
        <taxon>Bacteria</taxon>
        <taxon>Pseudomonadati</taxon>
        <taxon>Pseudomonadota</taxon>
        <taxon>Alphaproteobacteria</taxon>
        <taxon>Hyphomicrobiales</taxon>
        <taxon>Methylopilaceae</taxon>
        <taxon>Methylopila</taxon>
    </lineage>
</organism>
<feature type="region of interest" description="Disordered" evidence="2">
    <location>
        <begin position="50"/>
        <end position="80"/>
    </location>
</feature>
<evidence type="ECO:0000313" key="6">
    <source>
        <dbReference type="Proteomes" id="UP001143364"/>
    </source>
</evidence>
<feature type="chain" id="PRO_5040960273" evidence="3">
    <location>
        <begin position="39"/>
        <end position="522"/>
    </location>
</feature>
<dbReference type="Gene3D" id="2.70.70.10">
    <property type="entry name" value="Glucose Permease (Domain IIA)"/>
    <property type="match status" value="1"/>
</dbReference>
<dbReference type="PROSITE" id="PS51782">
    <property type="entry name" value="LYSM"/>
    <property type="match status" value="2"/>
</dbReference>
<reference evidence="5" key="2">
    <citation type="submission" date="2023-01" db="EMBL/GenBank/DDBJ databases">
        <authorList>
            <person name="Sun Q."/>
            <person name="Evtushenko L."/>
        </authorList>
    </citation>
    <scope>NUCLEOTIDE SEQUENCE</scope>
    <source>
        <strain evidence="5">VKM B-2555</strain>
    </source>
</reference>
<feature type="domain" description="LysM" evidence="4">
    <location>
        <begin position="150"/>
        <end position="194"/>
    </location>
</feature>
<comment type="caution">
    <text evidence="5">The sequence shown here is derived from an EMBL/GenBank/DDBJ whole genome shotgun (WGS) entry which is preliminary data.</text>
</comment>
<feature type="region of interest" description="Disordered" evidence="2">
    <location>
        <begin position="228"/>
        <end position="248"/>
    </location>
</feature>
<evidence type="ECO:0000256" key="2">
    <source>
        <dbReference type="SAM" id="MobiDB-lite"/>
    </source>
</evidence>
<accession>A0A9W6JE57</accession>
<dbReference type="SUPFAM" id="SSF54106">
    <property type="entry name" value="LysM domain"/>
    <property type="match status" value="1"/>
</dbReference>
<feature type="region of interest" description="Disordered" evidence="2">
    <location>
        <begin position="314"/>
        <end position="356"/>
    </location>
</feature>